<feature type="region of interest" description="Disordered" evidence="1">
    <location>
        <begin position="1"/>
        <end position="53"/>
    </location>
</feature>
<evidence type="ECO:0000256" key="1">
    <source>
        <dbReference type="SAM" id="MobiDB-lite"/>
    </source>
</evidence>
<feature type="region of interest" description="Disordered" evidence="1">
    <location>
        <begin position="94"/>
        <end position="116"/>
    </location>
</feature>
<feature type="compositionally biased region" description="Basic residues" evidence="1">
    <location>
        <begin position="137"/>
        <end position="152"/>
    </location>
</feature>
<feature type="compositionally biased region" description="Basic and acidic residues" evidence="1">
    <location>
        <begin position="442"/>
        <end position="452"/>
    </location>
</feature>
<protein>
    <submittedName>
        <fullName evidence="2">Uncharacterized protein</fullName>
    </submittedName>
</protein>
<gene>
    <name evidence="2" type="ORF">AWB80_08478</name>
</gene>
<name>A0A158E7X9_9BURK</name>
<feature type="compositionally biased region" description="Basic residues" evidence="1">
    <location>
        <begin position="192"/>
        <end position="201"/>
    </location>
</feature>
<feature type="compositionally biased region" description="Basic and acidic residues" evidence="1">
    <location>
        <begin position="282"/>
        <end position="296"/>
    </location>
</feature>
<feature type="compositionally biased region" description="Basic and acidic residues" evidence="1">
    <location>
        <begin position="180"/>
        <end position="191"/>
    </location>
</feature>
<proteinExistence type="predicted"/>
<feature type="region of interest" description="Disordered" evidence="1">
    <location>
        <begin position="130"/>
        <end position="261"/>
    </location>
</feature>
<feature type="region of interest" description="Disordered" evidence="1">
    <location>
        <begin position="438"/>
        <end position="466"/>
    </location>
</feature>
<organism evidence="2 3">
    <name type="scientific">Caballeronia pedi</name>
    <dbReference type="NCBI Taxonomy" id="1777141"/>
    <lineage>
        <taxon>Bacteria</taxon>
        <taxon>Pseudomonadati</taxon>
        <taxon>Pseudomonadota</taxon>
        <taxon>Betaproteobacteria</taxon>
        <taxon>Burkholderiales</taxon>
        <taxon>Burkholderiaceae</taxon>
        <taxon>Caballeronia</taxon>
    </lineage>
</organism>
<feature type="compositionally biased region" description="Basic residues" evidence="1">
    <location>
        <begin position="248"/>
        <end position="258"/>
    </location>
</feature>
<reference evidence="2" key="1">
    <citation type="submission" date="2016-01" db="EMBL/GenBank/DDBJ databases">
        <authorList>
            <person name="Peeters C."/>
        </authorList>
    </citation>
    <scope>NUCLEOTIDE SEQUENCE [LARGE SCALE GENOMIC DNA]</scope>
    <source>
        <strain evidence="2">LMG 29323</strain>
    </source>
</reference>
<sequence>MRRGRAEPRRAAPRAQCRACVRSRRASARYESRRHDRHRPHALGDARRARHRQRAPDLLARYRGARAQRHHRELRVAARDAQGQGLRVRLADGYRSHRASDSQHVSRRPVPDRTRCRQATAWRVCDRRDAQGSAAYGRRRAPGFAARRRRGRGRELPRLGRARARRQHRPLRLPRRRRRGGDPARRREDRRSRRSACRARSARGDGVWRRGGTRPVSPLHAEGNLRAAARDHRHDPASRRVQPEPVWRRRARRVRGRRQPADSCVRHELLLGSHGEVLARIDREDSDAGRDRERVSLSRVGAESEGAGRHDLAIGRNRRHARRVEARAVARPQAHARGVQRRDQRDGASDRVRIPDACGHGDRRGIDEGVHDAARRFVRAGRDAREDARSREREAGSRVLHATAALAGGVEQRACAGAADHRVVGGIRAQGECAVPRTRPALSDRARRRAEAEGNFVHPRGSVSGG</sequence>
<comment type="caution">
    <text evidence="2">The sequence shown here is derived from an EMBL/GenBank/DDBJ whole genome shotgun (WGS) entry which is preliminary data.</text>
</comment>
<feature type="compositionally biased region" description="Basic and acidic residues" evidence="1">
    <location>
        <begin position="340"/>
        <end position="367"/>
    </location>
</feature>
<evidence type="ECO:0000313" key="2">
    <source>
        <dbReference type="EMBL" id="SAL03001.1"/>
    </source>
</evidence>
<feature type="region of interest" description="Disordered" evidence="1">
    <location>
        <begin position="282"/>
        <end position="367"/>
    </location>
</feature>
<accession>A0A158E7X9</accession>
<keyword evidence="3" id="KW-1185">Reference proteome</keyword>
<feature type="compositionally biased region" description="Basic and acidic residues" evidence="1">
    <location>
        <begin position="228"/>
        <end position="242"/>
    </location>
</feature>
<feature type="compositionally biased region" description="Basic and acidic residues" evidence="1">
    <location>
        <begin position="1"/>
        <end position="10"/>
    </location>
</feature>
<dbReference type="Proteomes" id="UP000054911">
    <property type="component" value="Unassembled WGS sequence"/>
</dbReference>
<feature type="compositionally biased region" description="Basic residues" evidence="1">
    <location>
        <begin position="160"/>
        <end position="179"/>
    </location>
</feature>
<dbReference type="EMBL" id="FCOE02000104">
    <property type="protein sequence ID" value="SAL03001.1"/>
    <property type="molecule type" value="Genomic_DNA"/>
</dbReference>
<evidence type="ECO:0000313" key="3">
    <source>
        <dbReference type="Proteomes" id="UP000054911"/>
    </source>
</evidence>
<dbReference type="AlphaFoldDB" id="A0A158E7X9"/>